<keyword evidence="3" id="KW-1185">Reference proteome</keyword>
<gene>
    <name evidence="2" type="ORF">FJU30_09720</name>
</gene>
<evidence type="ECO:0000313" key="2">
    <source>
        <dbReference type="EMBL" id="KAA9000511.1"/>
    </source>
</evidence>
<dbReference type="Proteomes" id="UP000335415">
    <property type="component" value="Unassembled WGS sequence"/>
</dbReference>
<feature type="transmembrane region" description="Helical" evidence="1">
    <location>
        <begin position="348"/>
        <end position="369"/>
    </location>
</feature>
<sequence>MSARAKPKIARAHRLLRWLHWFLGLTLGGCLSFMALSGVMMSFEDEIMLAISPQTRVTAPGNSRPLPLNTLIASLREQRPQETLVSLQIERRADSAWSAAWKRQRGQRNLREFVDPYRGVLLGEANGAAFFATVRNLHRYLAPGGNNPIGRNITGLCAIGLIFFALSGLYLRWAAGTRRLRDWLRPDFRLSGRHFYRMLHGVFGSWLACFYLISAASGLWWSYDSYRQGVIWLLDDAPASLVAPAAKKAPPDRAAPVDWDRVWRQLQPLYGERYDYALIFIPAPGKDIRIRVHVSDGYLQAFDELRINGRSLQIRAFEPFSRQSFGRRILNNMDPIHTGDLFGLSGRILMAISSFCIPLFFITGLLMYWKRRRAQRAASDARSSQE</sequence>
<name>A0A5J5G1H7_9GAMM</name>
<dbReference type="Pfam" id="PF03929">
    <property type="entry name" value="PepSY_TM"/>
    <property type="match status" value="1"/>
</dbReference>
<feature type="transmembrane region" description="Helical" evidence="1">
    <location>
        <begin position="21"/>
        <end position="43"/>
    </location>
</feature>
<dbReference type="RefSeq" id="WP_150434779.1">
    <property type="nucleotide sequence ID" value="NZ_VYKJ01000004.1"/>
</dbReference>
<dbReference type="PROSITE" id="PS51257">
    <property type="entry name" value="PROKAR_LIPOPROTEIN"/>
    <property type="match status" value="1"/>
</dbReference>
<dbReference type="InterPro" id="IPR005625">
    <property type="entry name" value="PepSY-ass_TM"/>
</dbReference>
<organism evidence="2 3">
    <name type="scientific">Affinibrenneria salicis</name>
    <dbReference type="NCBI Taxonomy" id="2590031"/>
    <lineage>
        <taxon>Bacteria</taxon>
        <taxon>Pseudomonadati</taxon>
        <taxon>Pseudomonadota</taxon>
        <taxon>Gammaproteobacteria</taxon>
        <taxon>Enterobacterales</taxon>
        <taxon>Pectobacteriaceae</taxon>
        <taxon>Affinibrenneria</taxon>
    </lineage>
</organism>
<proteinExistence type="predicted"/>
<keyword evidence="1" id="KW-0812">Transmembrane</keyword>
<feature type="transmembrane region" description="Helical" evidence="1">
    <location>
        <begin position="195"/>
        <end position="223"/>
    </location>
</feature>
<dbReference type="AlphaFoldDB" id="A0A5J5G1H7"/>
<keyword evidence="1" id="KW-0472">Membrane</keyword>
<dbReference type="OrthoDB" id="9816402at2"/>
<evidence type="ECO:0000256" key="1">
    <source>
        <dbReference type="SAM" id="Phobius"/>
    </source>
</evidence>
<feature type="transmembrane region" description="Helical" evidence="1">
    <location>
        <begin position="153"/>
        <end position="174"/>
    </location>
</feature>
<protein>
    <submittedName>
        <fullName evidence="2">PepSY domain-containing protein</fullName>
    </submittedName>
</protein>
<comment type="caution">
    <text evidence="2">The sequence shown here is derived from an EMBL/GenBank/DDBJ whole genome shotgun (WGS) entry which is preliminary data.</text>
</comment>
<dbReference type="EMBL" id="VYKJ01000004">
    <property type="protein sequence ID" value="KAA9000511.1"/>
    <property type="molecule type" value="Genomic_DNA"/>
</dbReference>
<keyword evidence="1" id="KW-1133">Transmembrane helix</keyword>
<dbReference type="PANTHER" id="PTHR34219">
    <property type="entry name" value="IRON-REGULATED INNER MEMBRANE PROTEIN-RELATED"/>
    <property type="match status" value="1"/>
</dbReference>
<reference evidence="2 3" key="1">
    <citation type="submission" date="2019-09" db="EMBL/GenBank/DDBJ databases">
        <authorList>
            <person name="Li Y."/>
        </authorList>
    </citation>
    <scope>NUCLEOTIDE SEQUENCE [LARGE SCALE GENOMIC DNA]</scope>
    <source>
        <strain evidence="2 3">L3-3HA</strain>
    </source>
</reference>
<evidence type="ECO:0000313" key="3">
    <source>
        <dbReference type="Proteomes" id="UP000335415"/>
    </source>
</evidence>
<accession>A0A5J5G1H7</accession>
<dbReference type="PANTHER" id="PTHR34219:SF3">
    <property type="entry name" value="BLL7967 PROTEIN"/>
    <property type="match status" value="1"/>
</dbReference>